<organism evidence="1 2">
    <name type="scientific">Puniceibacterium sediminis</name>
    <dbReference type="NCBI Taxonomy" id="1608407"/>
    <lineage>
        <taxon>Bacteria</taxon>
        <taxon>Pseudomonadati</taxon>
        <taxon>Pseudomonadota</taxon>
        <taxon>Alphaproteobacteria</taxon>
        <taxon>Rhodobacterales</taxon>
        <taxon>Paracoccaceae</taxon>
        <taxon>Puniceibacterium</taxon>
    </lineage>
</organism>
<gene>
    <name evidence="1" type="ORF">SAMN06265370_104177</name>
</gene>
<reference evidence="1 2" key="1">
    <citation type="submission" date="2017-06" db="EMBL/GenBank/DDBJ databases">
        <authorList>
            <person name="Kim H.J."/>
            <person name="Triplett B.A."/>
        </authorList>
    </citation>
    <scope>NUCLEOTIDE SEQUENCE [LARGE SCALE GENOMIC DNA]</scope>
    <source>
        <strain evidence="1 2">DSM 29052</strain>
    </source>
</reference>
<accession>A0A238W872</accession>
<dbReference type="EMBL" id="FZNN01000004">
    <property type="protein sequence ID" value="SNR41879.1"/>
    <property type="molecule type" value="Genomic_DNA"/>
</dbReference>
<dbReference type="AlphaFoldDB" id="A0A238W872"/>
<evidence type="ECO:0000313" key="1">
    <source>
        <dbReference type="EMBL" id="SNR41879.1"/>
    </source>
</evidence>
<evidence type="ECO:0000313" key="2">
    <source>
        <dbReference type="Proteomes" id="UP000198417"/>
    </source>
</evidence>
<sequence>MRPVCGPSFLTWPAMPDASQDRARWAGETGLIPAIVCPREPAKCDGGVEWLRGEWRFCSQRNGHKRIRSRFQRRLASHCSVCSVCPCGLYSAPKGAA</sequence>
<proteinExistence type="predicted"/>
<protein>
    <submittedName>
        <fullName evidence="1">Uncharacterized protein</fullName>
    </submittedName>
</protein>
<dbReference type="Proteomes" id="UP000198417">
    <property type="component" value="Unassembled WGS sequence"/>
</dbReference>
<name>A0A238W872_9RHOB</name>
<keyword evidence="2" id="KW-1185">Reference proteome</keyword>